<dbReference type="Proteomes" id="UP001066276">
    <property type="component" value="Chromosome 4_1"/>
</dbReference>
<keyword evidence="3" id="KW-1185">Reference proteome</keyword>
<dbReference type="AlphaFoldDB" id="A0AAV7T9C3"/>
<name>A0AAV7T9C3_PLEWA</name>
<feature type="region of interest" description="Disordered" evidence="1">
    <location>
        <begin position="58"/>
        <end position="91"/>
    </location>
</feature>
<evidence type="ECO:0000313" key="2">
    <source>
        <dbReference type="EMBL" id="KAJ1172457.1"/>
    </source>
</evidence>
<feature type="compositionally biased region" description="Basic and acidic residues" evidence="1">
    <location>
        <begin position="64"/>
        <end position="80"/>
    </location>
</feature>
<evidence type="ECO:0000313" key="3">
    <source>
        <dbReference type="Proteomes" id="UP001066276"/>
    </source>
</evidence>
<gene>
    <name evidence="2" type="ORF">NDU88_004304</name>
</gene>
<protein>
    <submittedName>
        <fullName evidence="2">Uncharacterized protein</fullName>
    </submittedName>
</protein>
<reference evidence="2" key="1">
    <citation type="journal article" date="2022" name="bioRxiv">
        <title>Sequencing and chromosome-scale assembly of the giantPleurodeles waltlgenome.</title>
        <authorList>
            <person name="Brown T."/>
            <person name="Elewa A."/>
            <person name="Iarovenko S."/>
            <person name="Subramanian E."/>
            <person name="Araus A.J."/>
            <person name="Petzold A."/>
            <person name="Susuki M."/>
            <person name="Suzuki K.-i.T."/>
            <person name="Hayashi T."/>
            <person name="Toyoda A."/>
            <person name="Oliveira C."/>
            <person name="Osipova E."/>
            <person name="Leigh N.D."/>
            <person name="Simon A."/>
            <person name="Yun M.H."/>
        </authorList>
    </citation>
    <scope>NUCLEOTIDE SEQUENCE</scope>
    <source>
        <strain evidence="2">20211129_DDA</strain>
        <tissue evidence="2">Liver</tissue>
    </source>
</reference>
<accession>A0AAV7T9C3</accession>
<sequence>MAHQMEEDCSPAKPSGPGHRLWSQTEGCRGALLRNAAAAREPLAARLEKASVCPAALQPSLRSRAGEREETRPTSREHCGEIWSHPLKARS</sequence>
<evidence type="ECO:0000256" key="1">
    <source>
        <dbReference type="SAM" id="MobiDB-lite"/>
    </source>
</evidence>
<dbReference type="EMBL" id="JANPWB010000007">
    <property type="protein sequence ID" value="KAJ1172457.1"/>
    <property type="molecule type" value="Genomic_DNA"/>
</dbReference>
<proteinExistence type="predicted"/>
<organism evidence="2 3">
    <name type="scientific">Pleurodeles waltl</name>
    <name type="common">Iberian ribbed newt</name>
    <dbReference type="NCBI Taxonomy" id="8319"/>
    <lineage>
        <taxon>Eukaryota</taxon>
        <taxon>Metazoa</taxon>
        <taxon>Chordata</taxon>
        <taxon>Craniata</taxon>
        <taxon>Vertebrata</taxon>
        <taxon>Euteleostomi</taxon>
        <taxon>Amphibia</taxon>
        <taxon>Batrachia</taxon>
        <taxon>Caudata</taxon>
        <taxon>Salamandroidea</taxon>
        <taxon>Salamandridae</taxon>
        <taxon>Pleurodelinae</taxon>
        <taxon>Pleurodeles</taxon>
    </lineage>
</organism>
<feature type="region of interest" description="Disordered" evidence="1">
    <location>
        <begin position="1"/>
        <end position="23"/>
    </location>
</feature>
<comment type="caution">
    <text evidence="2">The sequence shown here is derived from an EMBL/GenBank/DDBJ whole genome shotgun (WGS) entry which is preliminary data.</text>
</comment>